<dbReference type="InterPro" id="IPR013974">
    <property type="entry name" value="SAF"/>
</dbReference>
<dbReference type="AlphaFoldDB" id="A0A1M5BJM8"/>
<dbReference type="CDD" id="cd11614">
    <property type="entry name" value="SAF_CpaB_FlgA_like"/>
    <property type="match status" value="1"/>
</dbReference>
<accession>A0A1M5BJM8</accession>
<reference evidence="2 3" key="1">
    <citation type="submission" date="2016-11" db="EMBL/GenBank/DDBJ databases">
        <authorList>
            <person name="Jaros S."/>
            <person name="Januszkiewicz K."/>
            <person name="Wedrychowicz H."/>
        </authorList>
    </citation>
    <scope>NUCLEOTIDE SEQUENCE [LARGE SCALE GENOMIC DNA]</scope>
    <source>
        <strain evidence="2 3">DSM 17918</strain>
    </source>
</reference>
<dbReference type="SUPFAM" id="SSF51269">
    <property type="entry name" value="AFP III-like domain"/>
    <property type="match status" value="1"/>
</dbReference>
<dbReference type="STRING" id="1121256.SAMN02746089_01884"/>
<feature type="domain" description="SAF" evidence="1">
    <location>
        <begin position="30"/>
        <end position="92"/>
    </location>
</feature>
<evidence type="ECO:0000259" key="1">
    <source>
        <dbReference type="SMART" id="SM00858"/>
    </source>
</evidence>
<evidence type="ECO:0000313" key="2">
    <source>
        <dbReference type="EMBL" id="SHF42487.1"/>
    </source>
</evidence>
<protein>
    <submittedName>
        <fullName evidence="2">SAF domain-containing protein</fullName>
    </submittedName>
</protein>
<dbReference type="EMBL" id="FQVH01000022">
    <property type="protein sequence ID" value="SHF42487.1"/>
    <property type="molecule type" value="Genomic_DNA"/>
</dbReference>
<proteinExistence type="predicted"/>
<dbReference type="SMART" id="SM00858">
    <property type="entry name" value="SAF"/>
    <property type="match status" value="1"/>
</dbReference>
<dbReference type="Pfam" id="PF08666">
    <property type="entry name" value="SAF"/>
    <property type="match status" value="1"/>
</dbReference>
<sequence>MKKILKVAVILAVLVFAGVFIYLQNTQGTVNVVVAAKQINAGTRITKDMVQVQSLPVRTVPQGVEKDLNHIIGKTVKVARVKGDLIPLDIVTDINVVLHPGEELANIPLTDADAKLLNAGDIITIIPVSNSTTAQAQAVSGIEVVTVSQNTSSTGQSTSTALIRTTGEAFKVLAPYIKNGNFVIAVDQQK</sequence>
<dbReference type="RefSeq" id="WP_073344508.1">
    <property type="nucleotide sequence ID" value="NZ_FQVH01000022.1"/>
</dbReference>
<dbReference type="InterPro" id="IPR036732">
    <property type="entry name" value="AFP_Neu5c_C_sf"/>
</dbReference>
<gene>
    <name evidence="2" type="ORF">SAMN02746089_01884</name>
</gene>
<name>A0A1M5BJM8_9THEO</name>
<evidence type="ECO:0000313" key="3">
    <source>
        <dbReference type="Proteomes" id="UP000184088"/>
    </source>
</evidence>
<dbReference type="OrthoDB" id="9997662at2"/>
<dbReference type="Proteomes" id="UP000184088">
    <property type="component" value="Unassembled WGS sequence"/>
</dbReference>
<dbReference type="Gene3D" id="3.90.1210.10">
    <property type="entry name" value="Antifreeze-like/N-acetylneuraminic acid synthase C-terminal domain"/>
    <property type="match status" value="1"/>
</dbReference>
<keyword evidence="3" id="KW-1185">Reference proteome</keyword>
<organism evidence="2 3">
    <name type="scientific">Caldanaerobius fijiensis DSM 17918</name>
    <dbReference type="NCBI Taxonomy" id="1121256"/>
    <lineage>
        <taxon>Bacteria</taxon>
        <taxon>Bacillati</taxon>
        <taxon>Bacillota</taxon>
        <taxon>Clostridia</taxon>
        <taxon>Thermoanaerobacterales</taxon>
        <taxon>Thermoanaerobacteraceae</taxon>
        <taxon>Caldanaerobius</taxon>
    </lineage>
</organism>